<evidence type="ECO:0000256" key="7">
    <source>
        <dbReference type="SAM" id="Phobius"/>
    </source>
</evidence>
<evidence type="ECO:0000256" key="2">
    <source>
        <dbReference type="ARBA" id="ARBA00010157"/>
    </source>
</evidence>
<keyword evidence="3" id="KW-1003">Cell membrane</keyword>
<proteinExistence type="inferred from homology"/>
<dbReference type="EMBL" id="BAAALS010000001">
    <property type="protein sequence ID" value="GAA1734873.1"/>
    <property type="molecule type" value="Genomic_DNA"/>
</dbReference>
<dbReference type="PANTHER" id="PTHR33406">
    <property type="entry name" value="MEMBRANE PROTEIN MJ1562-RELATED"/>
    <property type="match status" value="1"/>
</dbReference>
<dbReference type="PROSITE" id="PS50156">
    <property type="entry name" value="SSD"/>
    <property type="match status" value="1"/>
</dbReference>
<comment type="similarity">
    <text evidence="2">Belongs to the resistance-nodulation-cell division (RND) (TC 2.A.6) family. MmpL subfamily.</text>
</comment>
<accession>A0ABN2JPN9</accession>
<evidence type="ECO:0000313" key="10">
    <source>
        <dbReference type="Proteomes" id="UP001500655"/>
    </source>
</evidence>
<protein>
    <submittedName>
        <fullName evidence="9">MMPL family transporter</fullName>
    </submittedName>
</protein>
<keyword evidence="10" id="KW-1185">Reference proteome</keyword>
<comment type="subcellular location">
    <subcellularLocation>
        <location evidence="1">Cell membrane</location>
        <topology evidence="1">Multi-pass membrane protein</topology>
    </subcellularLocation>
</comment>
<feature type="transmembrane region" description="Helical" evidence="7">
    <location>
        <begin position="335"/>
        <end position="360"/>
    </location>
</feature>
<feature type="transmembrane region" description="Helical" evidence="7">
    <location>
        <begin position="686"/>
        <end position="705"/>
    </location>
</feature>
<organism evidence="9 10">
    <name type="scientific">Luedemannella helvata</name>
    <dbReference type="NCBI Taxonomy" id="349315"/>
    <lineage>
        <taxon>Bacteria</taxon>
        <taxon>Bacillati</taxon>
        <taxon>Actinomycetota</taxon>
        <taxon>Actinomycetes</taxon>
        <taxon>Micromonosporales</taxon>
        <taxon>Micromonosporaceae</taxon>
        <taxon>Luedemannella</taxon>
    </lineage>
</organism>
<feature type="transmembrane region" description="Helical" evidence="7">
    <location>
        <begin position="262"/>
        <end position="283"/>
    </location>
</feature>
<evidence type="ECO:0000256" key="4">
    <source>
        <dbReference type="ARBA" id="ARBA00022692"/>
    </source>
</evidence>
<evidence type="ECO:0000313" key="9">
    <source>
        <dbReference type="EMBL" id="GAA1734873.1"/>
    </source>
</evidence>
<evidence type="ECO:0000256" key="5">
    <source>
        <dbReference type="ARBA" id="ARBA00022989"/>
    </source>
</evidence>
<feature type="domain" description="SSD" evidence="8">
    <location>
        <begin position="228"/>
        <end position="360"/>
    </location>
</feature>
<gene>
    <name evidence="9" type="ORF">GCM10009681_01320</name>
</gene>
<feature type="transmembrane region" description="Helical" evidence="7">
    <location>
        <begin position="396"/>
        <end position="415"/>
    </location>
</feature>
<keyword evidence="5 7" id="KW-1133">Transmembrane helix</keyword>
<evidence type="ECO:0000256" key="1">
    <source>
        <dbReference type="ARBA" id="ARBA00004651"/>
    </source>
</evidence>
<feature type="transmembrane region" description="Helical" evidence="7">
    <location>
        <begin position="211"/>
        <end position="230"/>
    </location>
</feature>
<feature type="transmembrane region" description="Helical" evidence="7">
    <location>
        <begin position="609"/>
        <end position="628"/>
    </location>
</feature>
<feature type="transmembrane region" description="Helical" evidence="7">
    <location>
        <begin position="660"/>
        <end position="680"/>
    </location>
</feature>
<feature type="transmembrane region" description="Helical" evidence="7">
    <location>
        <begin position="310"/>
        <end position="329"/>
    </location>
</feature>
<dbReference type="Gene3D" id="1.20.1640.10">
    <property type="entry name" value="Multidrug efflux transporter AcrB transmembrane domain"/>
    <property type="match status" value="2"/>
</dbReference>
<dbReference type="Proteomes" id="UP001500655">
    <property type="component" value="Unassembled WGS sequence"/>
</dbReference>
<feature type="transmembrane region" description="Helical" evidence="7">
    <location>
        <begin position="544"/>
        <end position="563"/>
    </location>
</feature>
<dbReference type="Pfam" id="PF03176">
    <property type="entry name" value="MMPL"/>
    <property type="match status" value="2"/>
</dbReference>
<keyword evidence="6 7" id="KW-0472">Membrane</keyword>
<evidence type="ECO:0000256" key="6">
    <source>
        <dbReference type="ARBA" id="ARBA00023136"/>
    </source>
</evidence>
<sequence>MGRLGAWCFRRRWWVLAAWVLAVLAGMASLGPLFNRLDGNTVPDSAESVRAYAVLADGNRSAGTVHVLVDLGPTELIPPASLLAGGGAGAGAPTGPVDPATAAVATSVTRGATRLAGLPGVDTVTQPFAPGLPRGAALRLFAADRHGLLIVVTLGRLDRNGRNQTVHAIEAEGRTLAAALPAGSSVRVGGAPALSKQQNDVLRTDLNTAELVSLPLSLVVLVIVFGGVVAAGLPVLAAVVSVAASMTVLLGFSMVTTVDQDGMTVVTLLGLGLSVDYGLLLVARYREELAAGHPPVEAVARTWATAGRTILFSALTVAAAISGLLLFGLPRLAALGAAGVSIALVAMLVAITLTAALIGIGRRRIRPSRRQRAAAAGAVDRGFFAGLARGVQRRPWFVALGTGLVLLAVGAPLLFTNAQLPSAAGVPDSVAAKHVSTALNARFGQSNGPTVTVVARTTPEALDAYAARFADDPAVVTVLPAKAAGANLSSVAFQVAGDGQTPADRELVRRLRADRPAGLTGGTDAWVTGDAAVLTDVIDLIRRGLPAAAAVTLLAMLVLLFAFTGSLVIPIKAILANVISLGATLGVMTAVFVYGWGSGPLDTLTVGGLNPFVVVVVIAFAFGLSMDYEVFLLGRVREYVAGGADTDTAVRRGLQHTGRVITSAALLMVIVFGCFTAAKLGNIEQIGLGLTVAVLIDATIVRCLLVPATMTLLGRHNWWAPGPLRRLHARLAPTDPPERVMDSSSGMTT</sequence>
<dbReference type="InterPro" id="IPR050545">
    <property type="entry name" value="Mycobact_MmpL"/>
</dbReference>
<keyword evidence="4 7" id="KW-0812">Transmembrane</keyword>
<dbReference type="SUPFAM" id="SSF82866">
    <property type="entry name" value="Multidrug efflux transporter AcrB transmembrane domain"/>
    <property type="match status" value="2"/>
</dbReference>
<comment type="caution">
    <text evidence="9">The sequence shown here is derived from an EMBL/GenBank/DDBJ whole genome shotgun (WGS) entry which is preliminary data.</text>
</comment>
<name>A0ABN2JPN9_9ACTN</name>
<dbReference type="InterPro" id="IPR004869">
    <property type="entry name" value="MMPL_dom"/>
</dbReference>
<reference evidence="9 10" key="1">
    <citation type="journal article" date="2019" name="Int. J. Syst. Evol. Microbiol.">
        <title>The Global Catalogue of Microorganisms (GCM) 10K type strain sequencing project: providing services to taxonomists for standard genome sequencing and annotation.</title>
        <authorList>
            <consortium name="The Broad Institute Genomics Platform"/>
            <consortium name="The Broad Institute Genome Sequencing Center for Infectious Disease"/>
            <person name="Wu L."/>
            <person name="Ma J."/>
        </authorList>
    </citation>
    <scope>NUCLEOTIDE SEQUENCE [LARGE SCALE GENOMIC DNA]</scope>
    <source>
        <strain evidence="9 10">JCM 13249</strain>
    </source>
</reference>
<feature type="transmembrane region" description="Helical" evidence="7">
    <location>
        <begin position="235"/>
        <end position="256"/>
    </location>
</feature>
<dbReference type="PANTHER" id="PTHR33406:SF11">
    <property type="entry name" value="MEMBRANE PROTEIN SCO6666-RELATED"/>
    <property type="match status" value="1"/>
</dbReference>
<evidence type="ECO:0000256" key="3">
    <source>
        <dbReference type="ARBA" id="ARBA00022475"/>
    </source>
</evidence>
<dbReference type="InterPro" id="IPR000731">
    <property type="entry name" value="SSD"/>
</dbReference>
<evidence type="ECO:0000259" key="8">
    <source>
        <dbReference type="PROSITE" id="PS50156"/>
    </source>
</evidence>
<feature type="transmembrane region" description="Helical" evidence="7">
    <location>
        <begin position="575"/>
        <end position="597"/>
    </location>
</feature>